<keyword evidence="1 6" id="KW-0547">Nucleotide-binding</keyword>
<dbReference type="PANTHER" id="PTHR12592">
    <property type="entry name" value="ATP-DEPENDENT (S)-NAD(P)H-HYDRATE DEHYDRATASE FAMILY MEMBER"/>
    <property type="match status" value="1"/>
</dbReference>
<feature type="binding site" evidence="6">
    <location>
        <position position="271"/>
    </location>
    <ligand>
        <name>(6S)-NADPHX</name>
        <dbReference type="ChEBI" id="CHEBI:64076"/>
    </ligand>
</feature>
<feature type="binding site" evidence="6">
    <location>
        <begin position="200"/>
        <end position="206"/>
    </location>
    <ligand>
        <name>(6S)-NADPHX</name>
        <dbReference type="ChEBI" id="CHEBI:64076"/>
    </ligand>
</feature>
<evidence type="ECO:0000313" key="10">
    <source>
        <dbReference type="Proteomes" id="UP000256970"/>
    </source>
</evidence>
<dbReference type="STRING" id="3088.A0A383WJB9"/>
<feature type="binding site" evidence="6">
    <location>
        <begin position="242"/>
        <end position="246"/>
    </location>
    <ligand>
        <name>ATP</name>
        <dbReference type="ChEBI" id="CHEBI:30616"/>
    </ligand>
</feature>
<evidence type="ECO:0000256" key="5">
    <source>
        <dbReference type="ARBA" id="ARBA00023239"/>
    </source>
</evidence>
<keyword evidence="6" id="KW-0597">Phosphoprotein</keyword>
<dbReference type="PROSITE" id="PS51383">
    <property type="entry name" value="YJEF_C_3"/>
    <property type="match status" value="1"/>
</dbReference>
<comment type="similarity">
    <text evidence="6">Belongs to the NnrD/CARKD family.</text>
</comment>
<dbReference type="HAMAP" id="MF_01965">
    <property type="entry name" value="NADHX_dehydratase"/>
    <property type="match status" value="1"/>
</dbReference>
<dbReference type="AlphaFoldDB" id="A0A383WJB9"/>
<evidence type="ECO:0000256" key="2">
    <source>
        <dbReference type="ARBA" id="ARBA00022840"/>
    </source>
</evidence>
<dbReference type="InterPro" id="IPR000631">
    <property type="entry name" value="CARKD"/>
</dbReference>
<dbReference type="Pfam" id="PF01256">
    <property type="entry name" value="Carb_kinase"/>
    <property type="match status" value="2"/>
</dbReference>
<evidence type="ECO:0000256" key="1">
    <source>
        <dbReference type="ARBA" id="ARBA00022741"/>
    </source>
</evidence>
<feature type="domain" description="YjeF C-terminal" evidence="8">
    <location>
        <begin position="12"/>
        <end position="351"/>
    </location>
</feature>
<keyword evidence="5 6" id="KW-0456">Lyase</keyword>
<dbReference type="SUPFAM" id="SSF53613">
    <property type="entry name" value="Ribokinase-like"/>
    <property type="match status" value="1"/>
</dbReference>
<comment type="cofactor">
    <cofactor evidence="6">
        <name>Mg(2+)</name>
        <dbReference type="ChEBI" id="CHEBI:18420"/>
    </cofactor>
</comment>
<dbReference type="GO" id="GO:0110051">
    <property type="term" value="P:metabolite repair"/>
    <property type="evidence" value="ECO:0007669"/>
    <property type="project" value="TreeGrafter"/>
</dbReference>
<evidence type="ECO:0000256" key="3">
    <source>
        <dbReference type="ARBA" id="ARBA00022857"/>
    </source>
</evidence>
<keyword evidence="4 6" id="KW-0520">NAD</keyword>
<sequence>MDLQSSVPHEQLVAAVKDIVPILDSSSYKGQSGKVGVMGGCREYTGAPFFAATSSLRMGCDLAYVFCTPAAAPVIKGYSPELIVLPDLIDTEESSKLLAEGSRSALTGLYHLGGDCWSEGDTYLTKRFNDNIRPWLERLSVLIIGPGLGSDAWVGRCMRKTVAAARELNLPLIIDGSGLNFVAETPEIVAGYSSCILTPNIAEFGRLAKAVGVELPGKIGVQWQQQSRELAAALGGPLLLSKGREDVITDGTQLLLVQADGSPRRCGGQGDVLTGTTAAFICWALAQRKQQQQEQQQQQQDAAASLTPLMLAAYGGCLTMRAAAALSYKQLGRSMLAEDMIKQLGDPVLQHAGLLPPDESEEEQAQTAKL</sequence>
<dbReference type="GO" id="GO:0005524">
    <property type="term" value="F:ATP binding"/>
    <property type="evidence" value="ECO:0007669"/>
    <property type="project" value="UniProtKB-KW"/>
</dbReference>
<evidence type="ECO:0000259" key="8">
    <source>
        <dbReference type="PROSITE" id="PS51383"/>
    </source>
</evidence>
<evidence type="ECO:0000256" key="4">
    <source>
        <dbReference type="ARBA" id="ARBA00023027"/>
    </source>
</evidence>
<comment type="catalytic activity">
    <reaction evidence="6">
        <text>(6S)-NADHX + ATP = ADP + phosphate + NADH + H(+)</text>
        <dbReference type="Rhea" id="RHEA:19017"/>
        <dbReference type="ChEBI" id="CHEBI:15378"/>
        <dbReference type="ChEBI" id="CHEBI:30616"/>
        <dbReference type="ChEBI" id="CHEBI:43474"/>
        <dbReference type="ChEBI" id="CHEBI:57945"/>
        <dbReference type="ChEBI" id="CHEBI:64074"/>
        <dbReference type="ChEBI" id="CHEBI:456216"/>
        <dbReference type="EC" id="4.2.1.93"/>
    </reaction>
</comment>
<evidence type="ECO:0000256" key="7">
    <source>
        <dbReference type="SAM" id="MobiDB-lite"/>
    </source>
</evidence>
<reference evidence="9 10" key="1">
    <citation type="submission" date="2016-10" db="EMBL/GenBank/DDBJ databases">
        <authorList>
            <person name="Cai Z."/>
        </authorList>
    </citation>
    <scope>NUCLEOTIDE SEQUENCE [LARGE SCALE GENOMIC DNA]</scope>
</reference>
<keyword evidence="3" id="KW-0521">NADP</keyword>
<dbReference type="PANTHER" id="PTHR12592:SF0">
    <property type="entry name" value="ATP-DEPENDENT (S)-NAD(P)H-HYDRATE DEHYDRATASE"/>
    <property type="match status" value="1"/>
</dbReference>
<dbReference type="GO" id="GO:0046496">
    <property type="term" value="P:nicotinamide nucleotide metabolic process"/>
    <property type="evidence" value="ECO:0007669"/>
    <property type="project" value="UniProtKB-UniRule"/>
</dbReference>
<keyword evidence="2 6" id="KW-0067">ATP-binding</keyword>
<dbReference type="InterPro" id="IPR029056">
    <property type="entry name" value="Ribokinase-like"/>
</dbReference>
<dbReference type="EMBL" id="FNXT01001279">
    <property type="protein sequence ID" value="SZX77259.1"/>
    <property type="molecule type" value="Genomic_DNA"/>
</dbReference>
<comment type="function">
    <text evidence="6">Catalyzes the dehydration of the S-form of NAD(P)HX at the expense of ATP, which is converted to ADP. Together with NAD(P)HX epimerase, which catalyzes the epimerization of the S- and R-forms, the enzyme allows the repair of both epimers of NAD(P)HX, a damaged form of NAD(P)H that is a result of enzymatic or heat-dependent hydration.</text>
</comment>
<keyword evidence="10" id="KW-1185">Reference proteome</keyword>
<name>A0A383WJB9_TETOB</name>
<dbReference type="Gene3D" id="3.40.1190.20">
    <property type="match status" value="1"/>
</dbReference>
<protein>
    <recommendedName>
        <fullName evidence="6">ATP-dependent (S)-NAD(P)H-hydrate dehydratase</fullName>
        <ecNumber evidence="6">4.2.1.93</ecNumber>
    </recommendedName>
    <alternativeName>
        <fullName evidence="6">ATP-dependent NAD(P)HX dehydratase</fullName>
    </alternativeName>
</protein>
<gene>
    <name evidence="9" type="ORF">BQ4739_LOCUS17619</name>
</gene>
<feature type="region of interest" description="Disordered" evidence="7">
    <location>
        <begin position="351"/>
        <end position="370"/>
    </location>
</feature>
<feature type="binding site" evidence="6">
    <location>
        <position position="147"/>
    </location>
    <ligand>
        <name>(6S)-NADPHX</name>
        <dbReference type="ChEBI" id="CHEBI:64076"/>
    </ligand>
</feature>
<proteinExistence type="inferred from homology"/>
<dbReference type="Proteomes" id="UP000256970">
    <property type="component" value="Unassembled WGS sequence"/>
</dbReference>
<evidence type="ECO:0000313" key="9">
    <source>
        <dbReference type="EMBL" id="SZX77259.1"/>
    </source>
</evidence>
<evidence type="ECO:0000256" key="6">
    <source>
        <dbReference type="HAMAP-Rule" id="MF_03157"/>
    </source>
</evidence>
<accession>A0A383WJB9</accession>
<dbReference type="GO" id="GO:0047453">
    <property type="term" value="F:ATP-dependent NAD(P)H-hydrate dehydratase activity"/>
    <property type="evidence" value="ECO:0007669"/>
    <property type="project" value="UniProtKB-UniRule"/>
</dbReference>
<dbReference type="EC" id="4.2.1.93" evidence="6"/>
<dbReference type="CDD" id="cd01171">
    <property type="entry name" value="YXKO-related"/>
    <property type="match status" value="1"/>
</dbReference>
<organism evidence="9 10">
    <name type="scientific">Tetradesmus obliquus</name>
    <name type="common">Green alga</name>
    <name type="synonym">Acutodesmus obliquus</name>
    <dbReference type="NCBI Taxonomy" id="3088"/>
    <lineage>
        <taxon>Eukaryota</taxon>
        <taxon>Viridiplantae</taxon>
        <taxon>Chlorophyta</taxon>
        <taxon>core chlorophytes</taxon>
        <taxon>Chlorophyceae</taxon>
        <taxon>CS clade</taxon>
        <taxon>Sphaeropleales</taxon>
        <taxon>Scenedesmaceae</taxon>
        <taxon>Tetradesmus</taxon>
    </lineage>
</organism>
<comment type="catalytic activity">
    <reaction evidence="6">
        <text>(6S)-NADPHX + ATP = ADP + phosphate + NADPH + H(+)</text>
        <dbReference type="Rhea" id="RHEA:32231"/>
        <dbReference type="ChEBI" id="CHEBI:15378"/>
        <dbReference type="ChEBI" id="CHEBI:30616"/>
        <dbReference type="ChEBI" id="CHEBI:43474"/>
        <dbReference type="ChEBI" id="CHEBI:57783"/>
        <dbReference type="ChEBI" id="CHEBI:64076"/>
        <dbReference type="ChEBI" id="CHEBI:456216"/>
        <dbReference type="EC" id="4.2.1.93"/>
    </reaction>
</comment>
<feature type="binding site" evidence="6">
    <location>
        <begin position="261"/>
        <end position="270"/>
    </location>
    <ligand>
        <name>ATP</name>
        <dbReference type="ChEBI" id="CHEBI:30616"/>
    </ligand>
</feature>